<feature type="domain" description="FAD-binding" evidence="5">
    <location>
        <begin position="247"/>
        <end position="291"/>
    </location>
</feature>
<dbReference type="GO" id="GO:0071949">
    <property type="term" value="F:FAD binding"/>
    <property type="evidence" value="ECO:0007669"/>
    <property type="project" value="InterPro"/>
</dbReference>
<dbReference type="SUPFAM" id="SSF51905">
    <property type="entry name" value="FAD/NAD(P)-binding domain"/>
    <property type="match status" value="1"/>
</dbReference>
<keyword evidence="2" id="KW-0274">FAD</keyword>
<keyword evidence="1" id="KW-0285">Flavoprotein</keyword>
<dbReference type="Pfam" id="PF01494">
    <property type="entry name" value="FAD_binding_3"/>
    <property type="match status" value="2"/>
</dbReference>
<gene>
    <name evidence="6" type="ORF">BGZ70_005816</name>
</gene>
<evidence type="ECO:0000259" key="5">
    <source>
        <dbReference type="Pfam" id="PF01494"/>
    </source>
</evidence>
<dbReference type="OrthoDB" id="655030at2759"/>
<keyword evidence="7" id="KW-1185">Reference proteome</keyword>
<evidence type="ECO:0000256" key="2">
    <source>
        <dbReference type="ARBA" id="ARBA00022827"/>
    </source>
</evidence>
<dbReference type="AlphaFoldDB" id="A0A9P6M444"/>
<dbReference type="Gene3D" id="3.50.50.60">
    <property type="entry name" value="FAD/NAD(P)-binding domain"/>
    <property type="match status" value="2"/>
</dbReference>
<keyword evidence="3" id="KW-0560">Oxidoreductase</keyword>
<protein>
    <recommendedName>
        <fullName evidence="5">FAD-binding domain-containing protein</fullName>
    </recommendedName>
</protein>
<name>A0A9P6M444_MORAP</name>
<keyword evidence="4" id="KW-0503">Monooxygenase</keyword>
<proteinExistence type="predicted"/>
<dbReference type="PANTHER" id="PTHR46972:SF1">
    <property type="entry name" value="FAD DEPENDENT OXIDOREDUCTASE DOMAIN-CONTAINING PROTEIN"/>
    <property type="match status" value="1"/>
</dbReference>
<accession>A0A9P6M444</accession>
<dbReference type="GO" id="GO:0004497">
    <property type="term" value="F:monooxygenase activity"/>
    <property type="evidence" value="ECO:0007669"/>
    <property type="project" value="UniProtKB-KW"/>
</dbReference>
<evidence type="ECO:0000256" key="4">
    <source>
        <dbReference type="ARBA" id="ARBA00023033"/>
    </source>
</evidence>
<dbReference type="Proteomes" id="UP000738359">
    <property type="component" value="Unassembled WGS sequence"/>
</dbReference>
<dbReference type="PANTHER" id="PTHR46972">
    <property type="entry name" value="MONOOXYGENASE ASQM-RELATED"/>
    <property type="match status" value="1"/>
</dbReference>
<comment type="caution">
    <text evidence="6">The sequence shown here is derived from an EMBL/GenBank/DDBJ whole genome shotgun (WGS) entry which is preliminary data.</text>
</comment>
<evidence type="ECO:0000256" key="1">
    <source>
        <dbReference type="ARBA" id="ARBA00022630"/>
    </source>
</evidence>
<dbReference type="InterPro" id="IPR036188">
    <property type="entry name" value="FAD/NAD-bd_sf"/>
</dbReference>
<dbReference type="PRINTS" id="PR00420">
    <property type="entry name" value="RNGMNOXGNASE"/>
</dbReference>
<organism evidence="6 7">
    <name type="scientific">Mortierella alpina</name>
    <name type="common">Oleaginous fungus</name>
    <name type="synonym">Mortierella renispora</name>
    <dbReference type="NCBI Taxonomy" id="64518"/>
    <lineage>
        <taxon>Eukaryota</taxon>
        <taxon>Fungi</taxon>
        <taxon>Fungi incertae sedis</taxon>
        <taxon>Mucoromycota</taxon>
        <taxon>Mortierellomycotina</taxon>
        <taxon>Mortierellomycetes</taxon>
        <taxon>Mortierellales</taxon>
        <taxon>Mortierellaceae</taxon>
        <taxon>Mortierella</taxon>
    </lineage>
</organism>
<sequence>MSPSLSIAIIGAGLGGLTLARVLQMHGLQPVVYELESSATSRNQGGTLDMHVESGQHALRTAGVWTEFQKLVRLQGQEFKLRDNHANVVYEDDGGKGANDRPEADRGSLKQVLLDAMDVSASSRRAKPVYSGIAMVEIRHANADLNHPEIAELVGQGNNFCLHNGQCIASQRNGDGSIRTYITLRISPQEFSELKFPDAPSARSYLLAKYSDWDERLRDVIRKCDDEITPREIYALPVPHVWESKPGVTLIGDAAHLMSPFAGEGANLAMWDGAELGLALVDAIKTGKDLHTVTAEFEKRMYAMSLPKAEESAHNLTTFTSENGLEACLSFFLKISSQNP</sequence>
<evidence type="ECO:0000313" key="7">
    <source>
        <dbReference type="Proteomes" id="UP000738359"/>
    </source>
</evidence>
<evidence type="ECO:0000256" key="3">
    <source>
        <dbReference type="ARBA" id="ARBA00023002"/>
    </source>
</evidence>
<dbReference type="EMBL" id="JAAAHY010000314">
    <property type="protein sequence ID" value="KAF9964858.1"/>
    <property type="molecule type" value="Genomic_DNA"/>
</dbReference>
<evidence type="ECO:0000313" key="6">
    <source>
        <dbReference type="EMBL" id="KAF9964858.1"/>
    </source>
</evidence>
<dbReference type="InterPro" id="IPR002938">
    <property type="entry name" value="FAD-bd"/>
</dbReference>
<reference evidence="6" key="1">
    <citation type="journal article" date="2020" name="Fungal Divers.">
        <title>Resolving the Mortierellaceae phylogeny through synthesis of multi-gene phylogenetics and phylogenomics.</title>
        <authorList>
            <person name="Vandepol N."/>
            <person name="Liber J."/>
            <person name="Desiro A."/>
            <person name="Na H."/>
            <person name="Kennedy M."/>
            <person name="Barry K."/>
            <person name="Grigoriev I.V."/>
            <person name="Miller A.N."/>
            <person name="O'Donnell K."/>
            <person name="Stajich J.E."/>
            <person name="Bonito G."/>
        </authorList>
    </citation>
    <scope>NUCLEOTIDE SEQUENCE</scope>
    <source>
        <strain evidence="6">CK1249</strain>
    </source>
</reference>
<feature type="domain" description="FAD-binding" evidence="5">
    <location>
        <begin position="6"/>
        <end position="72"/>
    </location>
</feature>